<feature type="region of interest" description="Disordered" evidence="1">
    <location>
        <begin position="1"/>
        <end position="22"/>
    </location>
</feature>
<protein>
    <submittedName>
        <fullName evidence="2">Uncharacterized protein</fullName>
    </submittedName>
</protein>
<dbReference type="Proteomes" id="UP000775872">
    <property type="component" value="Unassembled WGS sequence"/>
</dbReference>
<dbReference type="EMBL" id="CABFOC020000082">
    <property type="protein sequence ID" value="CAH0058388.1"/>
    <property type="molecule type" value="Genomic_DNA"/>
</dbReference>
<sequence>MASTWDQYAISPLEGAGECAETEKTERQVCAWMTAHERLGRDSPDPPQDLNATLEHRQDTPWV</sequence>
<feature type="region of interest" description="Disordered" evidence="1">
    <location>
        <begin position="37"/>
        <end position="63"/>
    </location>
</feature>
<gene>
    <name evidence="2" type="ORF">CSOL1703_00008870</name>
</gene>
<dbReference type="AlphaFoldDB" id="A0A9P0ESZ8"/>
<reference evidence="2" key="1">
    <citation type="submission" date="2021-10" db="EMBL/GenBank/DDBJ databases">
        <authorList>
            <person name="Piombo E."/>
        </authorList>
    </citation>
    <scope>NUCLEOTIDE SEQUENCE</scope>
</reference>
<evidence type="ECO:0000313" key="3">
    <source>
        <dbReference type="Proteomes" id="UP000775872"/>
    </source>
</evidence>
<evidence type="ECO:0000313" key="2">
    <source>
        <dbReference type="EMBL" id="CAH0058388.1"/>
    </source>
</evidence>
<proteinExistence type="predicted"/>
<keyword evidence="3" id="KW-1185">Reference proteome</keyword>
<feature type="compositionally biased region" description="Basic and acidic residues" evidence="1">
    <location>
        <begin position="54"/>
        <end position="63"/>
    </location>
</feature>
<name>A0A9P0ESZ8_9HYPO</name>
<evidence type="ECO:0000256" key="1">
    <source>
        <dbReference type="SAM" id="MobiDB-lite"/>
    </source>
</evidence>
<comment type="caution">
    <text evidence="2">The sequence shown here is derived from an EMBL/GenBank/DDBJ whole genome shotgun (WGS) entry which is preliminary data.</text>
</comment>
<organism evidence="2 3">
    <name type="scientific">Clonostachys solani</name>
    <dbReference type="NCBI Taxonomy" id="160281"/>
    <lineage>
        <taxon>Eukaryota</taxon>
        <taxon>Fungi</taxon>
        <taxon>Dikarya</taxon>
        <taxon>Ascomycota</taxon>
        <taxon>Pezizomycotina</taxon>
        <taxon>Sordariomycetes</taxon>
        <taxon>Hypocreomycetidae</taxon>
        <taxon>Hypocreales</taxon>
        <taxon>Bionectriaceae</taxon>
        <taxon>Clonostachys</taxon>
    </lineage>
</organism>
<accession>A0A9P0ESZ8</accession>